<dbReference type="EMBL" id="JABZEC010000002">
    <property type="protein sequence ID" value="NVY96127.1"/>
    <property type="molecule type" value="Genomic_DNA"/>
</dbReference>
<accession>A0A850R5K7</accession>
<keyword evidence="2" id="KW-1185">Reference proteome</keyword>
<protein>
    <submittedName>
        <fullName evidence="1">Uncharacterized protein</fullName>
    </submittedName>
</protein>
<dbReference type="Proteomes" id="UP000563523">
    <property type="component" value="Unassembled WGS sequence"/>
</dbReference>
<dbReference type="RefSeq" id="WP_176942286.1">
    <property type="nucleotide sequence ID" value="NZ_JABZEC010000002.1"/>
</dbReference>
<gene>
    <name evidence="1" type="ORF">HU830_02875</name>
</gene>
<proteinExistence type="predicted"/>
<evidence type="ECO:0000313" key="1">
    <source>
        <dbReference type="EMBL" id="NVY96127.1"/>
    </source>
</evidence>
<sequence>MTPMVLPKTLAMFNSINLTGGMYFDLGDLVLRDKYSKNSSLSKYISPRITFNSETLVIAGKKVLLRSIDVLEELSKRQDNVSKILYLRETVDFNSKIYIREFSVDLNFKNKFEKPIFVDLGSLMSLDVMISYIKNVDWFIVEEVYPKLIKNSNLMEYIVES</sequence>
<dbReference type="AlphaFoldDB" id="A0A850R5K7"/>
<evidence type="ECO:0000313" key="2">
    <source>
        <dbReference type="Proteomes" id="UP000563523"/>
    </source>
</evidence>
<name>A0A850R5K7_9LACO</name>
<organism evidence="1 2">
    <name type="scientific">Bombilactobacillus apium</name>
    <dbReference type="NCBI Taxonomy" id="2675299"/>
    <lineage>
        <taxon>Bacteria</taxon>
        <taxon>Bacillati</taxon>
        <taxon>Bacillota</taxon>
        <taxon>Bacilli</taxon>
        <taxon>Lactobacillales</taxon>
        <taxon>Lactobacillaceae</taxon>
        <taxon>Bombilactobacillus</taxon>
    </lineage>
</organism>
<comment type="caution">
    <text evidence="1">The sequence shown here is derived from an EMBL/GenBank/DDBJ whole genome shotgun (WGS) entry which is preliminary data.</text>
</comment>
<reference evidence="1 2" key="1">
    <citation type="submission" date="2020-06" db="EMBL/GenBank/DDBJ databases">
        <authorList>
            <person name="Kang J."/>
        </authorList>
    </citation>
    <scope>NUCLEOTIDE SEQUENCE [LARGE SCALE GENOMIC DNA]</scope>
    <source>
        <strain evidence="1 2">DCY120</strain>
    </source>
</reference>